<protein>
    <submittedName>
        <fullName evidence="2">Uncharacterized protein</fullName>
    </submittedName>
</protein>
<gene>
    <name evidence="2" type="ORF">POTOM_047403</name>
</gene>
<feature type="region of interest" description="Disordered" evidence="1">
    <location>
        <begin position="557"/>
        <end position="595"/>
    </location>
</feature>
<accession>A0A8X7YFX5</accession>
<dbReference type="AlphaFoldDB" id="A0A8X7YFX5"/>
<feature type="compositionally biased region" description="Basic and acidic residues" evidence="1">
    <location>
        <begin position="17"/>
        <end position="32"/>
    </location>
</feature>
<evidence type="ECO:0000313" key="2">
    <source>
        <dbReference type="EMBL" id="KAG6750299.1"/>
    </source>
</evidence>
<proteinExistence type="predicted"/>
<feature type="region of interest" description="Disordered" evidence="1">
    <location>
        <begin position="468"/>
        <end position="499"/>
    </location>
</feature>
<evidence type="ECO:0000313" key="3">
    <source>
        <dbReference type="Proteomes" id="UP000886885"/>
    </source>
</evidence>
<comment type="caution">
    <text evidence="2">The sequence shown here is derived from an EMBL/GenBank/DDBJ whole genome shotgun (WGS) entry which is preliminary data.</text>
</comment>
<organism evidence="2 3">
    <name type="scientific">Populus tomentosa</name>
    <name type="common">Chinese white poplar</name>
    <dbReference type="NCBI Taxonomy" id="118781"/>
    <lineage>
        <taxon>Eukaryota</taxon>
        <taxon>Viridiplantae</taxon>
        <taxon>Streptophyta</taxon>
        <taxon>Embryophyta</taxon>
        <taxon>Tracheophyta</taxon>
        <taxon>Spermatophyta</taxon>
        <taxon>Magnoliopsida</taxon>
        <taxon>eudicotyledons</taxon>
        <taxon>Gunneridae</taxon>
        <taxon>Pentapetalae</taxon>
        <taxon>rosids</taxon>
        <taxon>fabids</taxon>
        <taxon>Malpighiales</taxon>
        <taxon>Salicaceae</taxon>
        <taxon>Saliceae</taxon>
        <taxon>Populus</taxon>
    </lineage>
</organism>
<dbReference type="EMBL" id="JAAWWB010000027">
    <property type="protein sequence ID" value="KAG6750299.1"/>
    <property type="molecule type" value="Genomic_DNA"/>
</dbReference>
<name>A0A8X7YFX5_POPTO</name>
<sequence>MASLNSSASSSQCPSIDGHHIDSAEYERNSDRQRKRRGKASVAPGPSCNFREDPMASEVDVMNLQPSNSQPPECKRTKADSPVLVTSGQKTNTLPRSQYLTRSKAAISVSGYGWSLVGFAAFLSGVECFVPDPHSVLLLLVAQPGVFDFSAGSQFTPIVCPTSVIPPPAASPVGDASPSAAFPPCATSLPAASPLCAVSAPTSSLRSLSNAMCRNSHRLGCSGPQIVCCGCPIAAGDSSLSRLPALYRGCSSLQLLFWSFITVDLFLIISVGFWCFPGYGQQKEEIWAPPLSHTVHVTVPPNSNSPHKAPAVLPTQSSRPVHQLFSTDRADSPNHGELSPSINHIFMDDYSDDEEIEEEADLDYCGEDYVNGSKFFTSSPLATSTNTPPIGSQFTPIVCPTSVIPPPAASLVGDASPSAAFPPCATSLPAASPLCAVSAPASSPVYAMPAHAAAPRCAMSVPIAPTRGTAPSANPPSNVPSKPRANDSVAPVPNVTKGRDSVFNRLGPQGGTSVAGCSEANQPANCGPNLVPVVDEIVSENGTVMPNSGGWELVRRKKVRRKPSPSRNSSGSAHVSPRVAQENSHMVHRARLPSPPPSIACNISPSVPADVAGHRADKGKSVVISSAPSHLASKTLDIPTRRKTLQHTSDDPGSLGALEQGNKSSRQHLSLRICTNGIWVSLHRFAVWDLAAPIGQRRHKQRYNLEHSKDRLRTQCGLLESQIEREKEITSRKLTQLSSLPGGLSAIRARGPLWKSLSE</sequence>
<evidence type="ECO:0000256" key="1">
    <source>
        <dbReference type="SAM" id="MobiDB-lite"/>
    </source>
</evidence>
<keyword evidence="3" id="KW-1185">Reference proteome</keyword>
<feature type="compositionally biased region" description="Low complexity" evidence="1">
    <location>
        <begin position="1"/>
        <end position="15"/>
    </location>
</feature>
<reference evidence="2" key="1">
    <citation type="journal article" date="2020" name="bioRxiv">
        <title>Hybrid origin of Populus tomentosa Carr. identified through genome sequencing and phylogenomic analysis.</title>
        <authorList>
            <person name="An X."/>
            <person name="Gao K."/>
            <person name="Chen Z."/>
            <person name="Li J."/>
            <person name="Yang X."/>
            <person name="Yang X."/>
            <person name="Zhou J."/>
            <person name="Guo T."/>
            <person name="Zhao T."/>
            <person name="Huang S."/>
            <person name="Miao D."/>
            <person name="Khan W.U."/>
            <person name="Rao P."/>
            <person name="Ye M."/>
            <person name="Lei B."/>
            <person name="Liao W."/>
            <person name="Wang J."/>
            <person name="Ji L."/>
            <person name="Li Y."/>
            <person name="Guo B."/>
            <person name="Mustafa N.S."/>
            <person name="Li S."/>
            <person name="Yun Q."/>
            <person name="Keller S.R."/>
            <person name="Mao J."/>
            <person name="Zhang R."/>
            <person name="Strauss S.H."/>
        </authorList>
    </citation>
    <scope>NUCLEOTIDE SEQUENCE</scope>
    <source>
        <strain evidence="2">GM15</strain>
        <tissue evidence="2">Leaf</tissue>
    </source>
</reference>
<dbReference type="Proteomes" id="UP000886885">
    <property type="component" value="Chromosome 14A"/>
</dbReference>
<feature type="region of interest" description="Disordered" evidence="1">
    <location>
        <begin position="1"/>
        <end position="55"/>
    </location>
</feature>